<dbReference type="Gene3D" id="2.30.30.100">
    <property type="match status" value="1"/>
</dbReference>
<dbReference type="GO" id="GO:0000398">
    <property type="term" value="P:mRNA splicing, via spliceosome"/>
    <property type="evidence" value="ECO:0007669"/>
    <property type="project" value="TreeGrafter"/>
</dbReference>
<evidence type="ECO:0000259" key="12">
    <source>
        <dbReference type="PROSITE" id="PS52002"/>
    </source>
</evidence>
<keyword evidence="7" id="KW-0508">mRNA splicing</keyword>
<keyword evidence="4" id="KW-0963">Cytoplasm</keyword>
<dbReference type="GO" id="GO:0071013">
    <property type="term" value="C:catalytic step 2 spliceosome"/>
    <property type="evidence" value="ECO:0007669"/>
    <property type="project" value="TreeGrafter"/>
</dbReference>
<comment type="caution">
    <text evidence="13">The sequence shown here is derived from an EMBL/GenBank/DDBJ whole genome shotgun (WGS) entry which is preliminary data.</text>
</comment>
<dbReference type="GO" id="GO:0005686">
    <property type="term" value="C:U2 snRNP"/>
    <property type="evidence" value="ECO:0007669"/>
    <property type="project" value="TreeGrafter"/>
</dbReference>
<evidence type="ECO:0000256" key="7">
    <source>
        <dbReference type="ARBA" id="ARBA00023187"/>
    </source>
</evidence>
<dbReference type="GO" id="GO:0005685">
    <property type="term" value="C:U1 snRNP"/>
    <property type="evidence" value="ECO:0007669"/>
    <property type="project" value="TreeGrafter"/>
</dbReference>
<dbReference type="GO" id="GO:0005737">
    <property type="term" value="C:cytoplasm"/>
    <property type="evidence" value="ECO:0007669"/>
    <property type="project" value="UniProtKB-SubCell"/>
</dbReference>
<dbReference type="EMBL" id="CCBQ010000011">
    <property type="protein sequence ID" value="CDO92045.1"/>
    <property type="molecule type" value="Genomic_DNA"/>
</dbReference>
<dbReference type="OrthoDB" id="2020720at2759"/>
<comment type="subcellular location">
    <subcellularLocation>
        <location evidence="2">Cytoplasm</location>
    </subcellularLocation>
    <subcellularLocation>
        <location evidence="1">Nucleus</location>
    </subcellularLocation>
</comment>
<dbReference type="PANTHER" id="PTHR10701">
    <property type="entry name" value="SMALL NUCLEAR RIBONUCLEOPROTEIN-ASSOCIATED PROTEIN B AND N"/>
    <property type="match status" value="1"/>
</dbReference>
<evidence type="ECO:0000256" key="1">
    <source>
        <dbReference type="ARBA" id="ARBA00004123"/>
    </source>
</evidence>
<evidence type="ECO:0000256" key="2">
    <source>
        <dbReference type="ARBA" id="ARBA00004496"/>
    </source>
</evidence>
<dbReference type="Proteomes" id="UP000031516">
    <property type="component" value="Unassembled WGS sequence"/>
</dbReference>
<name>A0A0A8KZ67_9SACH</name>
<gene>
    <name evidence="13" type="ORF">KLDO_g374</name>
</gene>
<keyword evidence="8" id="KW-0539">Nucleus</keyword>
<dbReference type="GO" id="GO:0005687">
    <property type="term" value="C:U4 snRNP"/>
    <property type="evidence" value="ECO:0007669"/>
    <property type="project" value="TreeGrafter"/>
</dbReference>
<organism evidence="13 14">
    <name type="scientific">Kluyveromyces dobzhanskii CBS 2104</name>
    <dbReference type="NCBI Taxonomy" id="1427455"/>
    <lineage>
        <taxon>Eukaryota</taxon>
        <taxon>Fungi</taxon>
        <taxon>Dikarya</taxon>
        <taxon>Ascomycota</taxon>
        <taxon>Saccharomycotina</taxon>
        <taxon>Saccharomycetes</taxon>
        <taxon>Saccharomycetales</taxon>
        <taxon>Saccharomycetaceae</taxon>
        <taxon>Kluyveromyces</taxon>
    </lineage>
</organism>
<dbReference type="CDD" id="cd01717">
    <property type="entry name" value="Sm_B"/>
    <property type="match status" value="1"/>
</dbReference>
<keyword evidence="9" id="KW-0687">Ribonucleoprotein</keyword>
<keyword evidence="6" id="KW-0694">RNA-binding</keyword>
<accession>A0A0A8KZ67</accession>
<dbReference type="GO" id="GO:0005682">
    <property type="term" value="C:U5 snRNP"/>
    <property type="evidence" value="ECO:0007669"/>
    <property type="project" value="TreeGrafter"/>
</dbReference>
<evidence type="ECO:0000256" key="10">
    <source>
        <dbReference type="ARBA" id="ARBA00041355"/>
    </source>
</evidence>
<reference evidence="13 14" key="1">
    <citation type="submission" date="2014-03" db="EMBL/GenBank/DDBJ databases">
        <title>The genome of Kluyveromyces dobzhanskii.</title>
        <authorList>
            <person name="Nystedt B."/>
            <person name="Astrom S."/>
        </authorList>
    </citation>
    <scope>NUCLEOTIDE SEQUENCE [LARGE SCALE GENOMIC DNA]</scope>
    <source>
        <strain evidence="13 14">CBS 2104</strain>
    </source>
</reference>
<feature type="compositionally biased region" description="Basic and acidic residues" evidence="11">
    <location>
        <begin position="109"/>
        <end position="123"/>
    </location>
</feature>
<evidence type="ECO:0000256" key="11">
    <source>
        <dbReference type="SAM" id="MobiDB-lite"/>
    </source>
</evidence>
<dbReference type="GO" id="GO:0003723">
    <property type="term" value="F:RNA binding"/>
    <property type="evidence" value="ECO:0007669"/>
    <property type="project" value="UniProtKB-KW"/>
</dbReference>
<evidence type="ECO:0000256" key="9">
    <source>
        <dbReference type="ARBA" id="ARBA00023274"/>
    </source>
</evidence>
<dbReference type="InterPro" id="IPR050914">
    <property type="entry name" value="snRNP_SmB/NAA38-like"/>
</dbReference>
<feature type="compositionally biased region" description="Polar residues" evidence="11">
    <location>
        <begin position="174"/>
        <end position="184"/>
    </location>
</feature>
<evidence type="ECO:0000256" key="4">
    <source>
        <dbReference type="ARBA" id="ARBA00022490"/>
    </source>
</evidence>
<feature type="compositionally biased region" description="Polar residues" evidence="11">
    <location>
        <begin position="150"/>
        <end position="166"/>
    </location>
</feature>
<evidence type="ECO:0000313" key="14">
    <source>
        <dbReference type="Proteomes" id="UP000031516"/>
    </source>
</evidence>
<feature type="region of interest" description="Disordered" evidence="11">
    <location>
        <begin position="109"/>
        <end position="194"/>
    </location>
</feature>
<dbReference type="Pfam" id="PF01423">
    <property type="entry name" value="LSM"/>
    <property type="match status" value="1"/>
</dbReference>
<dbReference type="GO" id="GO:0070990">
    <property type="term" value="F:snRNP binding"/>
    <property type="evidence" value="ECO:0007669"/>
    <property type="project" value="TreeGrafter"/>
</dbReference>
<dbReference type="FunFam" id="2.30.30.100:FF:000079">
    <property type="entry name" value="Sm B"/>
    <property type="match status" value="1"/>
</dbReference>
<evidence type="ECO:0000256" key="6">
    <source>
        <dbReference type="ARBA" id="ARBA00022884"/>
    </source>
</evidence>
<sequence length="194" mass="22035">MSQVEVKKKETKLSDLIDYRIRVATHDGRVYIGQLMAFDAHMNLVMGDCVEERLAHKQLKAVLKSGGDLSSNVQVERRTFGLMILRGEHVLSTSVESPPQLSKKERLELEKKNGRRLNNEKKARQGKTPFQKNTDVTNTSTIKQAVKTPGDSNRITKPNHKQTNPRSRVASRFDPNSQVRTSRFQAPPGFKKRN</sequence>
<evidence type="ECO:0000313" key="13">
    <source>
        <dbReference type="EMBL" id="CDO92045.1"/>
    </source>
</evidence>
<dbReference type="GO" id="GO:0071004">
    <property type="term" value="C:U2-type prespliceosome"/>
    <property type="evidence" value="ECO:0007669"/>
    <property type="project" value="TreeGrafter"/>
</dbReference>
<evidence type="ECO:0000256" key="3">
    <source>
        <dbReference type="ARBA" id="ARBA00009123"/>
    </source>
</evidence>
<dbReference type="SMART" id="SM00651">
    <property type="entry name" value="Sm"/>
    <property type="match status" value="1"/>
</dbReference>
<comment type="similarity">
    <text evidence="3">Belongs to the snRNP SmB/SmN family.</text>
</comment>
<dbReference type="InterPro" id="IPR010920">
    <property type="entry name" value="LSM_dom_sf"/>
</dbReference>
<feature type="domain" description="Sm" evidence="12">
    <location>
        <begin position="8"/>
        <end position="99"/>
    </location>
</feature>
<dbReference type="InterPro" id="IPR047575">
    <property type="entry name" value="Sm"/>
</dbReference>
<dbReference type="PROSITE" id="PS52002">
    <property type="entry name" value="SM"/>
    <property type="match status" value="1"/>
</dbReference>
<evidence type="ECO:0000256" key="8">
    <source>
        <dbReference type="ARBA" id="ARBA00023242"/>
    </source>
</evidence>
<dbReference type="PANTHER" id="PTHR10701:SF0">
    <property type="entry name" value="SMALL NUCLEAR RIBONUCLEOPROTEIN-ASSOCIATED PROTEIN B"/>
    <property type="match status" value="1"/>
</dbReference>
<keyword evidence="5" id="KW-0507">mRNA processing</keyword>
<dbReference type="AlphaFoldDB" id="A0A0A8KZ67"/>
<dbReference type="GO" id="GO:0046540">
    <property type="term" value="C:U4/U6 x U5 tri-snRNP complex"/>
    <property type="evidence" value="ECO:0007669"/>
    <property type="project" value="TreeGrafter"/>
</dbReference>
<protein>
    <recommendedName>
        <fullName evidence="10">Sm protein B</fullName>
    </recommendedName>
</protein>
<keyword evidence="14" id="KW-1185">Reference proteome</keyword>
<dbReference type="SUPFAM" id="SSF50182">
    <property type="entry name" value="Sm-like ribonucleoproteins"/>
    <property type="match status" value="1"/>
</dbReference>
<feature type="compositionally biased region" description="Polar residues" evidence="11">
    <location>
        <begin position="128"/>
        <end position="143"/>
    </location>
</feature>
<dbReference type="InterPro" id="IPR001163">
    <property type="entry name" value="Sm_dom_euk/arc"/>
</dbReference>
<evidence type="ECO:0000256" key="5">
    <source>
        <dbReference type="ARBA" id="ARBA00022664"/>
    </source>
</evidence>
<proteinExistence type="inferred from homology"/>